<evidence type="ECO:0000256" key="4">
    <source>
        <dbReference type="ARBA" id="ARBA00022679"/>
    </source>
</evidence>
<dbReference type="EMBL" id="MCGH01000001">
    <property type="protein sequence ID" value="ODM08693.1"/>
    <property type="molecule type" value="Genomic_DNA"/>
</dbReference>
<comment type="function">
    <text evidence="1 7">Tetrapolymerization of the monopyrrole PBG into the hydroxymethylbilane pre-uroporphyrinogen in several discrete steps.</text>
</comment>
<dbReference type="CDD" id="cd13647">
    <property type="entry name" value="PBP2_PBGD_2"/>
    <property type="match status" value="1"/>
</dbReference>
<dbReference type="NCBIfam" id="TIGR00212">
    <property type="entry name" value="hemC"/>
    <property type="match status" value="1"/>
</dbReference>
<reference evidence="9 10" key="1">
    <citation type="submission" date="2016-07" db="EMBL/GenBank/DDBJ databases">
        <title>Characterization of isolates of Eisenbergiella tayi derived from blood cultures, using whole genome sequencing.</title>
        <authorList>
            <person name="Burdz T."/>
            <person name="Wiebe D."/>
            <person name="Huynh C."/>
            <person name="Bernard K."/>
        </authorList>
    </citation>
    <scope>NUCLEOTIDE SEQUENCE [LARGE SCALE GENOMIC DNA]</scope>
    <source>
        <strain evidence="9 10">NML 110608</strain>
    </source>
</reference>
<dbReference type="FunFam" id="3.40.190.10:FF:000004">
    <property type="entry name" value="Porphobilinogen deaminase"/>
    <property type="match status" value="1"/>
</dbReference>
<evidence type="ECO:0000313" key="9">
    <source>
        <dbReference type="EMBL" id="ODM08693.1"/>
    </source>
</evidence>
<dbReference type="InterPro" id="IPR022417">
    <property type="entry name" value="Porphobilin_deaminase_N"/>
</dbReference>
<feature type="domain" description="Porphobilinogen deaminase N-terminal" evidence="8">
    <location>
        <begin position="4"/>
        <end position="223"/>
    </location>
</feature>
<sequence>MTEIRIGTRGSRLALVQTGMVADALRACLPDARIETVIIKTKGDRILDKPLGEIGDKGLFVSELEAALLEKKVDLAVHSAKDLPMCLAEGLEILAVPQRADARDVLVQVRKKGSEGTGPEGAKAGFASLPPRPVIGTGSKRRELYVKELCPQARVELIRGNVETRLSKLEAGQYDGIILAKAGLDRLGIMEKEKERFSFTPLEPSLFLPAACQGIIAVEGRSDWEYREAVAQLCHRESLLSFEAERRVLEVLQADCSQPAAAYSVTEKTEETERFRLTVMYGGRQVQGEGGVKERLALADALSLQIRREL</sequence>
<comment type="similarity">
    <text evidence="3 7">Belongs to the HMBS family.</text>
</comment>
<comment type="pathway">
    <text evidence="2">Porphyrin-containing compound metabolism; protoporphyrin-IX biosynthesis; coproporphyrinogen-III from 5-aminolevulinate: step 2/4.</text>
</comment>
<dbReference type="PANTHER" id="PTHR11557:SF0">
    <property type="entry name" value="PORPHOBILINOGEN DEAMINASE"/>
    <property type="match status" value="1"/>
</dbReference>
<dbReference type="RefSeq" id="WP_069151018.1">
    <property type="nucleotide sequence ID" value="NZ_MCGH01000001.1"/>
</dbReference>
<dbReference type="InterPro" id="IPR036803">
    <property type="entry name" value="Porphobilinogen_deaminase_C_sf"/>
</dbReference>
<comment type="cofactor">
    <cofactor evidence="7">
        <name>dipyrromethane</name>
        <dbReference type="ChEBI" id="CHEBI:60342"/>
    </cofactor>
    <text evidence="7">Binds 1 dipyrromethane group covalently.</text>
</comment>
<dbReference type="EC" id="2.5.1.61" evidence="7"/>
<dbReference type="PIRSF" id="PIRSF001438">
    <property type="entry name" value="4pyrrol_synth_OHMeBilane_synth"/>
    <property type="match status" value="1"/>
</dbReference>
<protein>
    <recommendedName>
        <fullName evidence="7">Porphobilinogen deaminase</fullName>
        <shortName evidence="7">PBG</shortName>
        <ecNumber evidence="7">2.5.1.61</ecNumber>
    </recommendedName>
    <alternativeName>
        <fullName evidence="7">Hydroxymethylbilane synthase</fullName>
        <shortName evidence="7">HMBS</shortName>
    </alternativeName>
    <alternativeName>
        <fullName evidence="7">Pre-uroporphyrinogen synthase</fullName>
    </alternativeName>
</protein>
<dbReference type="Gene3D" id="3.30.160.40">
    <property type="entry name" value="Porphobilinogen deaminase, C-terminal domain"/>
    <property type="match status" value="1"/>
</dbReference>
<dbReference type="Proteomes" id="UP000094067">
    <property type="component" value="Unassembled WGS sequence"/>
</dbReference>
<comment type="miscellaneous">
    <text evidence="7">The porphobilinogen subunits are added to the dipyrromethane group.</text>
</comment>
<evidence type="ECO:0000256" key="7">
    <source>
        <dbReference type="HAMAP-Rule" id="MF_00260"/>
    </source>
</evidence>
<dbReference type="Pfam" id="PF01379">
    <property type="entry name" value="Porphobil_deam"/>
    <property type="match status" value="1"/>
</dbReference>
<comment type="catalytic activity">
    <reaction evidence="6 7">
        <text>4 porphobilinogen + H2O = hydroxymethylbilane + 4 NH4(+)</text>
        <dbReference type="Rhea" id="RHEA:13185"/>
        <dbReference type="ChEBI" id="CHEBI:15377"/>
        <dbReference type="ChEBI" id="CHEBI:28938"/>
        <dbReference type="ChEBI" id="CHEBI:57845"/>
        <dbReference type="ChEBI" id="CHEBI:58126"/>
        <dbReference type="EC" id="2.5.1.61"/>
    </reaction>
</comment>
<keyword evidence="5 7" id="KW-0627">Porphyrin biosynthesis</keyword>
<evidence type="ECO:0000256" key="3">
    <source>
        <dbReference type="ARBA" id="ARBA00005638"/>
    </source>
</evidence>
<dbReference type="SUPFAM" id="SSF53850">
    <property type="entry name" value="Periplasmic binding protein-like II"/>
    <property type="match status" value="1"/>
</dbReference>
<evidence type="ECO:0000256" key="1">
    <source>
        <dbReference type="ARBA" id="ARBA00002869"/>
    </source>
</evidence>
<organism evidence="9 10">
    <name type="scientific">Eisenbergiella tayi</name>
    <dbReference type="NCBI Taxonomy" id="1432052"/>
    <lineage>
        <taxon>Bacteria</taxon>
        <taxon>Bacillati</taxon>
        <taxon>Bacillota</taxon>
        <taxon>Clostridia</taxon>
        <taxon>Lachnospirales</taxon>
        <taxon>Lachnospiraceae</taxon>
        <taxon>Eisenbergiella</taxon>
    </lineage>
</organism>
<dbReference type="PATRIC" id="fig|1432052.4.peg.355"/>
<dbReference type="SUPFAM" id="SSF54782">
    <property type="entry name" value="Porphobilinogen deaminase (hydroxymethylbilane synthase), C-terminal domain"/>
    <property type="match status" value="1"/>
</dbReference>
<proteinExistence type="inferred from homology"/>
<dbReference type="PRINTS" id="PR00151">
    <property type="entry name" value="PORPHBDMNASE"/>
</dbReference>
<comment type="caution">
    <text evidence="9">The sequence shown here is derived from an EMBL/GenBank/DDBJ whole genome shotgun (WGS) entry which is preliminary data.</text>
</comment>
<evidence type="ECO:0000313" key="10">
    <source>
        <dbReference type="Proteomes" id="UP000094067"/>
    </source>
</evidence>
<accession>A0A1E3AJ13</accession>
<evidence type="ECO:0000259" key="8">
    <source>
        <dbReference type="Pfam" id="PF01379"/>
    </source>
</evidence>
<dbReference type="AlphaFoldDB" id="A0A1E3AJ13"/>
<evidence type="ECO:0000256" key="2">
    <source>
        <dbReference type="ARBA" id="ARBA00004735"/>
    </source>
</evidence>
<dbReference type="HAMAP" id="MF_00260">
    <property type="entry name" value="Porphobil_deam"/>
    <property type="match status" value="1"/>
</dbReference>
<dbReference type="InterPro" id="IPR000860">
    <property type="entry name" value="HemC"/>
</dbReference>
<evidence type="ECO:0000256" key="6">
    <source>
        <dbReference type="ARBA" id="ARBA00048169"/>
    </source>
</evidence>
<dbReference type="PANTHER" id="PTHR11557">
    <property type="entry name" value="PORPHOBILINOGEN DEAMINASE"/>
    <property type="match status" value="1"/>
</dbReference>
<name>A0A1E3AJ13_9FIRM</name>
<gene>
    <name evidence="7 9" type="primary">hemC</name>
    <name evidence="9" type="ORF">BEI61_00322</name>
</gene>
<dbReference type="Gene3D" id="3.40.190.10">
    <property type="entry name" value="Periplasmic binding protein-like II"/>
    <property type="match status" value="2"/>
</dbReference>
<dbReference type="GO" id="GO:0004418">
    <property type="term" value="F:hydroxymethylbilane synthase activity"/>
    <property type="evidence" value="ECO:0007669"/>
    <property type="project" value="UniProtKB-UniRule"/>
</dbReference>
<feature type="modified residue" description="S-(dipyrrolylmethanemethyl)cysteine" evidence="7">
    <location>
        <position position="256"/>
    </location>
</feature>
<evidence type="ECO:0000256" key="5">
    <source>
        <dbReference type="ARBA" id="ARBA00023244"/>
    </source>
</evidence>
<dbReference type="GO" id="GO:0005737">
    <property type="term" value="C:cytoplasm"/>
    <property type="evidence" value="ECO:0007669"/>
    <property type="project" value="UniProtKB-UniRule"/>
</dbReference>
<dbReference type="GO" id="GO:0006782">
    <property type="term" value="P:protoporphyrinogen IX biosynthetic process"/>
    <property type="evidence" value="ECO:0007669"/>
    <property type="project" value="UniProtKB-UniRule"/>
</dbReference>
<keyword evidence="4 7" id="KW-0808">Transferase</keyword>
<comment type="subunit">
    <text evidence="7">Monomer.</text>
</comment>